<evidence type="ECO:0000313" key="1">
    <source>
        <dbReference type="EMBL" id="KAH0540196.1"/>
    </source>
</evidence>
<sequence>MALYILLRDKSYFKGLPRTSRDDLIRSSCVGVSIGPPSVMLRKLSVRCSSCFPGVGAYSQIKLNCKSATIHHNDSLPKRLTPEPLSRSSVHQYNLEPKYLLCVQARSVK</sequence>
<proteinExistence type="predicted"/>
<organism evidence="1 2">
    <name type="scientific">Cotesia glomerata</name>
    <name type="common">Lepidopteran parasitic wasp</name>
    <name type="synonym">Apanteles glomeratus</name>
    <dbReference type="NCBI Taxonomy" id="32391"/>
    <lineage>
        <taxon>Eukaryota</taxon>
        <taxon>Metazoa</taxon>
        <taxon>Ecdysozoa</taxon>
        <taxon>Arthropoda</taxon>
        <taxon>Hexapoda</taxon>
        <taxon>Insecta</taxon>
        <taxon>Pterygota</taxon>
        <taxon>Neoptera</taxon>
        <taxon>Endopterygota</taxon>
        <taxon>Hymenoptera</taxon>
        <taxon>Apocrita</taxon>
        <taxon>Ichneumonoidea</taxon>
        <taxon>Braconidae</taxon>
        <taxon>Microgastrinae</taxon>
        <taxon>Cotesia</taxon>
    </lineage>
</organism>
<dbReference type="EMBL" id="JAHXZJ010002609">
    <property type="protein sequence ID" value="KAH0540196.1"/>
    <property type="molecule type" value="Genomic_DNA"/>
</dbReference>
<evidence type="ECO:0000313" key="2">
    <source>
        <dbReference type="Proteomes" id="UP000826195"/>
    </source>
</evidence>
<comment type="caution">
    <text evidence="1">The sequence shown here is derived from an EMBL/GenBank/DDBJ whole genome shotgun (WGS) entry which is preliminary data.</text>
</comment>
<keyword evidence="2" id="KW-1185">Reference proteome</keyword>
<protein>
    <submittedName>
        <fullName evidence="1">Uncharacterized protein</fullName>
    </submittedName>
</protein>
<accession>A0AAV7HJJ7</accession>
<dbReference type="AlphaFoldDB" id="A0AAV7HJJ7"/>
<dbReference type="Proteomes" id="UP000826195">
    <property type="component" value="Unassembled WGS sequence"/>
</dbReference>
<name>A0AAV7HJJ7_COTGL</name>
<gene>
    <name evidence="1" type="ORF">KQX54_014436</name>
</gene>
<reference evidence="1 2" key="1">
    <citation type="journal article" date="2021" name="J. Hered.">
        <title>A chromosome-level genome assembly of the parasitoid wasp, Cotesia glomerata (Hymenoptera: Braconidae).</title>
        <authorList>
            <person name="Pinto B.J."/>
            <person name="Weis J.J."/>
            <person name="Gamble T."/>
            <person name="Ode P.J."/>
            <person name="Paul R."/>
            <person name="Zaspel J.M."/>
        </authorList>
    </citation>
    <scope>NUCLEOTIDE SEQUENCE [LARGE SCALE GENOMIC DNA]</scope>
    <source>
        <strain evidence="1">CgM1</strain>
    </source>
</reference>